<feature type="compositionally biased region" description="Basic and acidic residues" evidence="1">
    <location>
        <begin position="145"/>
        <end position="154"/>
    </location>
</feature>
<dbReference type="AlphaFoldDB" id="A0A2I0X8G7"/>
<evidence type="ECO:0000256" key="1">
    <source>
        <dbReference type="SAM" id="MobiDB-lite"/>
    </source>
</evidence>
<protein>
    <submittedName>
        <fullName evidence="2">Uncharacterized protein</fullName>
    </submittedName>
</protein>
<dbReference type="GO" id="GO:0005794">
    <property type="term" value="C:Golgi apparatus"/>
    <property type="evidence" value="ECO:0007669"/>
    <property type="project" value="InterPro"/>
</dbReference>
<keyword evidence="3" id="KW-1185">Reference proteome</keyword>
<dbReference type="GO" id="GO:0031267">
    <property type="term" value="F:small GTPase binding"/>
    <property type="evidence" value="ECO:0007669"/>
    <property type="project" value="InterPro"/>
</dbReference>
<reference evidence="2 3" key="1">
    <citation type="journal article" date="2016" name="Sci. Rep.">
        <title>The Dendrobium catenatum Lindl. genome sequence provides insights into polysaccharide synthase, floral development and adaptive evolution.</title>
        <authorList>
            <person name="Zhang G.Q."/>
            <person name="Xu Q."/>
            <person name="Bian C."/>
            <person name="Tsai W.C."/>
            <person name="Yeh C.M."/>
            <person name="Liu K.W."/>
            <person name="Yoshida K."/>
            <person name="Zhang L.S."/>
            <person name="Chang S.B."/>
            <person name="Chen F."/>
            <person name="Shi Y."/>
            <person name="Su Y.Y."/>
            <person name="Zhang Y.Q."/>
            <person name="Chen L.J."/>
            <person name="Yin Y."/>
            <person name="Lin M."/>
            <person name="Huang H."/>
            <person name="Deng H."/>
            <person name="Wang Z.W."/>
            <person name="Zhu S.L."/>
            <person name="Zhao X."/>
            <person name="Deng C."/>
            <person name="Niu S.C."/>
            <person name="Huang J."/>
            <person name="Wang M."/>
            <person name="Liu G.H."/>
            <person name="Yang H.J."/>
            <person name="Xiao X.J."/>
            <person name="Hsiao Y.Y."/>
            <person name="Wu W.L."/>
            <person name="Chen Y.Y."/>
            <person name="Mitsuda N."/>
            <person name="Ohme-Takagi M."/>
            <person name="Luo Y.B."/>
            <person name="Van de Peer Y."/>
            <person name="Liu Z.J."/>
        </authorList>
    </citation>
    <scope>NUCLEOTIDE SEQUENCE [LARGE SCALE GENOMIC DNA]</scope>
    <source>
        <tissue evidence="2">The whole plant</tissue>
    </source>
</reference>
<dbReference type="InterPro" id="IPR039765">
    <property type="entry name" value="Yip5/YIPF1/YIPF2"/>
</dbReference>
<sequence>MMTGGGYTTIDNQKVSGSVPAVSGSDHVTVKFTESNLHSFPTSEAKGKITGVFKPPSDADDTFSRPANGISDDTQQSGWMRKFMVAAYKPYFDVDTSDVLDRIKDSLFPFKASFAETTANNPDFMDRLNLDQPSRSGFSPGGDGPETRRKEERGLGWGPLAIQTWFKCFWREKEG</sequence>
<dbReference type="STRING" id="906689.A0A2I0X8G7"/>
<evidence type="ECO:0000313" key="2">
    <source>
        <dbReference type="EMBL" id="PKU84190.1"/>
    </source>
</evidence>
<organism evidence="2 3">
    <name type="scientific">Dendrobium catenatum</name>
    <dbReference type="NCBI Taxonomy" id="906689"/>
    <lineage>
        <taxon>Eukaryota</taxon>
        <taxon>Viridiplantae</taxon>
        <taxon>Streptophyta</taxon>
        <taxon>Embryophyta</taxon>
        <taxon>Tracheophyta</taxon>
        <taxon>Spermatophyta</taxon>
        <taxon>Magnoliopsida</taxon>
        <taxon>Liliopsida</taxon>
        <taxon>Asparagales</taxon>
        <taxon>Orchidaceae</taxon>
        <taxon>Epidendroideae</taxon>
        <taxon>Malaxideae</taxon>
        <taxon>Dendrobiinae</taxon>
        <taxon>Dendrobium</taxon>
    </lineage>
</organism>
<feature type="region of interest" description="Disordered" evidence="1">
    <location>
        <begin position="129"/>
        <end position="155"/>
    </location>
</feature>
<dbReference type="PANTHER" id="PTHR12822:SF2">
    <property type="entry name" value="PROTEIN YIPF"/>
    <property type="match status" value="1"/>
</dbReference>
<proteinExistence type="predicted"/>
<dbReference type="Proteomes" id="UP000233837">
    <property type="component" value="Unassembled WGS sequence"/>
</dbReference>
<dbReference type="PANTHER" id="PTHR12822">
    <property type="entry name" value="PROTEIN YIPF"/>
    <property type="match status" value="1"/>
</dbReference>
<dbReference type="GO" id="GO:0016192">
    <property type="term" value="P:vesicle-mediated transport"/>
    <property type="evidence" value="ECO:0007669"/>
    <property type="project" value="InterPro"/>
</dbReference>
<gene>
    <name evidence="2" type="ORF">MA16_Dca002702</name>
</gene>
<dbReference type="EMBL" id="KZ502052">
    <property type="protein sequence ID" value="PKU84190.1"/>
    <property type="molecule type" value="Genomic_DNA"/>
</dbReference>
<evidence type="ECO:0000313" key="3">
    <source>
        <dbReference type="Proteomes" id="UP000233837"/>
    </source>
</evidence>
<reference evidence="2 3" key="2">
    <citation type="journal article" date="2017" name="Nature">
        <title>The Apostasia genome and the evolution of orchids.</title>
        <authorList>
            <person name="Zhang G.Q."/>
            <person name="Liu K.W."/>
            <person name="Li Z."/>
            <person name="Lohaus R."/>
            <person name="Hsiao Y.Y."/>
            <person name="Niu S.C."/>
            <person name="Wang J.Y."/>
            <person name="Lin Y.C."/>
            <person name="Xu Q."/>
            <person name="Chen L.J."/>
            <person name="Yoshida K."/>
            <person name="Fujiwara S."/>
            <person name="Wang Z.W."/>
            <person name="Zhang Y.Q."/>
            <person name="Mitsuda N."/>
            <person name="Wang M."/>
            <person name="Liu G.H."/>
            <person name="Pecoraro L."/>
            <person name="Huang H.X."/>
            <person name="Xiao X.J."/>
            <person name="Lin M."/>
            <person name="Wu X.Y."/>
            <person name="Wu W.L."/>
            <person name="Chen Y.Y."/>
            <person name="Chang S.B."/>
            <person name="Sakamoto S."/>
            <person name="Ohme-Takagi M."/>
            <person name="Yagi M."/>
            <person name="Zeng S.J."/>
            <person name="Shen C.Y."/>
            <person name="Yeh C.M."/>
            <person name="Luo Y.B."/>
            <person name="Tsai W.C."/>
            <person name="Van de Peer Y."/>
            <person name="Liu Z.J."/>
        </authorList>
    </citation>
    <scope>NUCLEOTIDE SEQUENCE [LARGE SCALE GENOMIC DNA]</scope>
    <source>
        <tissue evidence="2">The whole plant</tissue>
    </source>
</reference>
<accession>A0A2I0X8G7</accession>
<name>A0A2I0X8G7_9ASPA</name>